<evidence type="ECO:0000313" key="3">
    <source>
        <dbReference type="Proteomes" id="UP000197208"/>
    </source>
</evidence>
<protein>
    <recommendedName>
        <fullName evidence="1">NUMOD4 domain-containing protein</fullName>
    </recommendedName>
</protein>
<dbReference type="OrthoDB" id="6631788at2"/>
<name>A0A246BIL0_9DEIO</name>
<accession>A0A246BIL0</accession>
<dbReference type="Gene3D" id="3.90.75.20">
    <property type="match status" value="1"/>
</dbReference>
<dbReference type="GO" id="GO:0016788">
    <property type="term" value="F:hydrolase activity, acting on ester bonds"/>
    <property type="evidence" value="ECO:0007669"/>
    <property type="project" value="InterPro"/>
</dbReference>
<dbReference type="AlphaFoldDB" id="A0A246BIL0"/>
<dbReference type="SUPFAM" id="SSF54060">
    <property type="entry name" value="His-Me finger endonucleases"/>
    <property type="match status" value="1"/>
</dbReference>
<dbReference type="Pfam" id="PF07463">
    <property type="entry name" value="NUMOD4"/>
    <property type="match status" value="1"/>
</dbReference>
<evidence type="ECO:0000259" key="1">
    <source>
        <dbReference type="Pfam" id="PF07463"/>
    </source>
</evidence>
<dbReference type="RefSeq" id="WP_088249168.1">
    <property type="nucleotide sequence ID" value="NZ_NHMK01000020.1"/>
</dbReference>
<gene>
    <name evidence="2" type="ORF">CBQ26_13595</name>
</gene>
<keyword evidence="3" id="KW-1185">Reference proteome</keyword>
<reference evidence="2 3" key="1">
    <citation type="submission" date="2017-05" db="EMBL/GenBank/DDBJ databases">
        <title>De novo genome assembly of Deniococcus indicus strain DR1.</title>
        <authorList>
            <person name="Chauhan D."/>
            <person name="Yennamalli R.M."/>
            <person name="Priyadarshini R."/>
        </authorList>
    </citation>
    <scope>NUCLEOTIDE SEQUENCE [LARGE SCALE GENOMIC DNA]</scope>
    <source>
        <strain evidence="2 3">DR1</strain>
    </source>
</reference>
<dbReference type="EMBL" id="NHMK01000020">
    <property type="protein sequence ID" value="OWL95080.1"/>
    <property type="molecule type" value="Genomic_DNA"/>
</dbReference>
<comment type="caution">
    <text evidence="2">The sequence shown here is derived from an EMBL/GenBank/DDBJ whole genome shotgun (WGS) entry which is preliminary data.</text>
</comment>
<sequence>MQSPEAWKAVPGAEHRYEASSYGRVRSLDRTSPTAGGRTAQVKGRVLKPVVRPNGLATVTCDGRRFQLHLLIAELFVDRPPGTRYVRHRNGDRSDHAAVNLEWVRSLQPNGATDDQIAMVGAMHRAFRMTRRDMAARTGLSVQQIGQIIKELDG</sequence>
<proteinExistence type="predicted"/>
<feature type="domain" description="NUMOD4" evidence="1">
    <location>
        <begin position="5"/>
        <end position="60"/>
    </location>
</feature>
<dbReference type="InterPro" id="IPR044925">
    <property type="entry name" value="His-Me_finger_sf"/>
</dbReference>
<evidence type="ECO:0000313" key="2">
    <source>
        <dbReference type="EMBL" id="OWL95080.1"/>
    </source>
</evidence>
<dbReference type="InterPro" id="IPR010902">
    <property type="entry name" value="NUMOD4"/>
</dbReference>
<dbReference type="Proteomes" id="UP000197208">
    <property type="component" value="Unassembled WGS sequence"/>
</dbReference>
<organism evidence="2 3">
    <name type="scientific">Deinococcus indicus</name>
    <dbReference type="NCBI Taxonomy" id="223556"/>
    <lineage>
        <taxon>Bacteria</taxon>
        <taxon>Thermotogati</taxon>
        <taxon>Deinococcota</taxon>
        <taxon>Deinococci</taxon>
        <taxon>Deinococcales</taxon>
        <taxon>Deinococcaceae</taxon>
        <taxon>Deinococcus</taxon>
    </lineage>
</organism>